<comment type="caution">
    <text evidence="7">Lacks conserved residue(s) required for the propagation of feature annotation.</text>
</comment>
<evidence type="ECO:0000313" key="10">
    <source>
        <dbReference type="Proteomes" id="UP000479132"/>
    </source>
</evidence>
<dbReference type="RefSeq" id="WP_165267454.1">
    <property type="nucleotide sequence ID" value="NZ_JAALLS010000007.1"/>
</dbReference>
<dbReference type="PANTHER" id="PTHR43453">
    <property type="entry name" value="RRNA METHYLASE-LIKE"/>
    <property type="match status" value="1"/>
</dbReference>
<dbReference type="AlphaFoldDB" id="A0A6M1TD37"/>
<keyword evidence="10" id="KW-1185">Reference proteome</keyword>
<dbReference type="InterPro" id="IPR033671">
    <property type="entry name" value="TrmH"/>
</dbReference>
<feature type="domain" description="tRNA/rRNA methyltransferase SpoU type" evidence="8">
    <location>
        <begin position="36"/>
        <end position="180"/>
    </location>
</feature>
<proteinExistence type="inferred from homology"/>
<comment type="catalytic activity">
    <reaction evidence="7">
        <text>guanosine(18) in tRNA + S-adenosyl-L-methionine = 2'-O-methylguanosine(18) in tRNA + S-adenosyl-L-homocysteine + H(+)</text>
        <dbReference type="Rhea" id="RHEA:20077"/>
        <dbReference type="Rhea" id="RHEA-COMP:10190"/>
        <dbReference type="Rhea" id="RHEA-COMP:10192"/>
        <dbReference type="ChEBI" id="CHEBI:15378"/>
        <dbReference type="ChEBI" id="CHEBI:57856"/>
        <dbReference type="ChEBI" id="CHEBI:59789"/>
        <dbReference type="ChEBI" id="CHEBI:74269"/>
        <dbReference type="ChEBI" id="CHEBI:74445"/>
        <dbReference type="EC" id="2.1.1.34"/>
    </reaction>
</comment>
<dbReference type="Pfam" id="PF00588">
    <property type="entry name" value="SpoU_methylase"/>
    <property type="match status" value="1"/>
</dbReference>
<comment type="function">
    <text evidence="7">Catalyzes the 2'-O methylation of guanosine at position 18 in tRNA.</text>
</comment>
<evidence type="ECO:0000313" key="9">
    <source>
        <dbReference type="EMBL" id="NGP88082.1"/>
    </source>
</evidence>
<evidence type="ECO:0000259" key="8">
    <source>
        <dbReference type="Pfam" id="PF00588"/>
    </source>
</evidence>
<feature type="binding site" evidence="7">
    <location>
        <position position="160"/>
    </location>
    <ligand>
        <name>S-adenosyl-L-methionine</name>
        <dbReference type="ChEBI" id="CHEBI:59789"/>
    </ligand>
</feature>
<dbReference type="PANTHER" id="PTHR43453:SF1">
    <property type="entry name" value="TRNA_RRNA METHYLTRANSFERASE SPOU TYPE DOMAIN-CONTAINING PROTEIN"/>
    <property type="match status" value="1"/>
</dbReference>
<organism evidence="9 10">
    <name type="scientific">Fodinibius halophilus</name>
    <dbReference type="NCBI Taxonomy" id="1736908"/>
    <lineage>
        <taxon>Bacteria</taxon>
        <taxon>Pseudomonadati</taxon>
        <taxon>Balneolota</taxon>
        <taxon>Balneolia</taxon>
        <taxon>Balneolales</taxon>
        <taxon>Balneolaceae</taxon>
        <taxon>Fodinibius</taxon>
    </lineage>
</organism>
<dbReference type="InterPro" id="IPR029026">
    <property type="entry name" value="tRNA_m1G_MTases_N"/>
</dbReference>
<gene>
    <name evidence="7" type="primary">trmH</name>
    <name evidence="9" type="ORF">G3569_06930</name>
</gene>
<dbReference type="CDD" id="cd18092">
    <property type="entry name" value="SpoU-like_TrmH"/>
    <property type="match status" value="1"/>
</dbReference>
<feature type="binding site" evidence="7">
    <location>
        <position position="117"/>
    </location>
    <ligand>
        <name>S-adenosyl-L-methionine</name>
        <dbReference type="ChEBI" id="CHEBI:59789"/>
    </ligand>
</feature>
<accession>A0A6M1TD37</accession>
<dbReference type="GO" id="GO:0002938">
    <property type="term" value="P:tRNA guanine ribose methylation"/>
    <property type="evidence" value="ECO:0007669"/>
    <property type="project" value="UniProtKB-UniRule"/>
</dbReference>
<keyword evidence="6 7" id="KW-0694">RNA-binding</keyword>
<dbReference type="EMBL" id="JAALLS010000007">
    <property type="protein sequence ID" value="NGP88082.1"/>
    <property type="molecule type" value="Genomic_DNA"/>
</dbReference>
<comment type="caution">
    <text evidence="9">The sequence shown here is derived from an EMBL/GenBank/DDBJ whole genome shotgun (WGS) entry which is preliminary data.</text>
</comment>
<keyword evidence="1 7" id="KW-0820">tRNA-binding</keyword>
<keyword evidence="4 7" id="KW-0949">S-adenosyl-L-methionine</keyword>
<dbReference type="HAMAP" id="MF_02060">
    <property type="entry name" value="tRNA_methyltr_TrmH"/>
    <property type="match status" value="1"/>
</dbReference>
<dbReference type="InterPro" id="IPR001537">
    <property type="entry name" value="SpoU_MeTrfase"/>
</dbReference>
<sequence length="228" mass="26256">MDKSLKLQLLNYLKEFITEDRWTKINEVLSSRTRYLTVVLEDIYQPHNASAVLRSCDGFGIQDVHIIENKNEFDPNKGVTIGADKWISYHQYSKEGQNNTERCFQSLREQGYQVIATTPHHDDVTIDEVPLDKPTALVFGAELTGLSDYAMEEADGYAKIPMHGFSESFNISVGAALCLYDVTTRLRKGDQNWSLTEEEKLELQLDWVRKSVRAPKKLEERFFEERGK</sequence>
<dbReference type="GO" id="GO:0141100">
    <property type="term" value="F:tRNA (guanine(18)-2'-O)-methyltransferase activity"/>
    <property type="evidence" value="ECO:0007669"/>
    <property type="project" value="UniProtKB-UniRule"/>
</dbReference>
<keyword evidence="3 7" id="KW-0808">Transferase</keyword>
<evidence type="ECO:0000256" key="1">
    <source>
        <dbReference type="ARBA" id="ARBA00022555"/>
    </source>
</evidence>
<reference evidence="9 10" key="1">
    <citation type="submission" date="2020-02" db="EMBL/GenBank/DDBJ databases">
        <title>Aliifodinibius halophilus 2W32, complete genome.</title>
        <authorList>
            <person name="Li Y."/>
            <person name="Wu S."/>
        </authorList>
    </citation>
    <scope>NUCLEOTIDE SEQUENCE [LARGE SCALE GENOMIC DNA]</scope>
    <source>
        <strain evidence="9 10">2W32</strain>
    </source>
</reference>
<protein>
    <recommendedName>
        <fullName evidence="7">tRNA (guanosine(18)-2'-O)-methyltransferase</fullName>
        <ecNumber evidence="7">2.1.1.34</ecNumber>
    </recommendedName>
    <alternativeName>
        <fullName evidence="7">tRNA [Gm18] methyltransferase</fullName>
    </alternativeName>
</protein>
<evidence type="ECO:0000256" key="2">
    <source>
        <dbReference type="ARBA" id="ARBA00022603"/>
    </source>
</evidence>
<evidence type="ECO:0000256" key="7">
    <source>
        <dbReference type="HAMAP-Rule" id="MF_02060"/>
    </source>
</evidence>
<dbReference type="SUPFAM" id="SSF75217">
    <property type="entry name" value="alpha/beta knot"/>
    <property type="match status" value="1"/>
</dbReference>
<dbReference type="Proteomes" id="UP000479132">
    <property type="component" value="Unassembled WGS sequence"/>
</dbReference>
<dbReference type="Gene3D" id="3.40.1280.10">
    <property type="match status" value="1"/>
</dbReference>
<name>A0A6M1TD37_9BACT</name>
<keyword evidence="5 7" id="KW-0819">tRNA processing</keyword>
<keyword evidence="2 7" id="KW-0489">Methyltransferase</keyword>
<evidence type="ECO:0000256" key="3">
    <source>
        <dbReference type="ARBA" id="ARBA00022679"/>
    </source>
</evidence>
<comment type="similarity">
    <text evidence="7">Belongs to the class IV-like SAM-binding methyltransferase superfamily. RNA methyltransferase TrmH family.</text>
</comment>
<dbReference type="InterPro" id="IPR029028">
    <property type="entry name" value="Alpha/beta_knot_MTases"/>
</dbReference>
<evidence type="ECO:0000256" key="4">
    <source>
        <dbReference type="ARBA" id="ARBA00022691"/>
    </source>
</evidence>
<evidence type="ECO:0000256" key="5">
    <source>
        <dbReference type="ARBA" id="ARBA00022694"/>
    </source>
</evidence>
<evidence type="ECO:0000256" key="6">
    <source>
        <dbReference type="ARBA" id="ARBA00022884"/>
    </source>
</evidence>
<dbReference type="GO" id="GO:0000049">
    <property type="term" value="F:tRNA binding"/>
    <property type="evidence" value="ECO:0007669"/>
    <property type="project" value="UniProtKB-UniRule"/>
</dbReference>
<dbReference type="EC" id="2.1.1.34" evidence="7"/>